<name>A0A8B6FC92_MYTGA</name>
<organism evidence="2 3">
    <name type="scientific">Mytilus galloprovincialis</name>
    <name type="common">Mediterranean mussel</name>
    <dbReference type="NCBI Taxonomy" id="29158"/>
    <lineage>
        <taxon>Eukaryota</taxon>
        <taxon>Metazoa</taxon>
        <taxon>Spiralia</taxon>
        <taxon>Lophotrochozoa</taxon>
        <taxon>Mollusca</taxon>
        <taxon>Bivalvia</taxon>
        <taxon>Autobranchia</taxon>
        <taxon>Pteriomorphia</taxon>
        <taxon>Mytilida</taxon>
        <taxon>Mytiloidea</taxon>
        <taxon>Mytilidae</taxon>
        <taxon>Mytilinae</taxon>
        <taxon>Mytilus</taxon>
    </lineage>
</organism>
<dbReference type="OrthoDB" id="431720at2759"/>
<reference evidence="2" key="1">
    <citation type="submission" date="2018-11" db="EMBL/GenBank/DDBJ databases">
        <authorList>
            <person name="Alioto T."/>
            <person name="Alioto T."/>
        </authorList>
    </citation>
    <scope>NUCLEOTIDE SEQUENCE</scope>
</reference>
<feature type="region of interest" description="Disordered" evidence="1">
    <location>
        <begin position="1"/>
        <end position="52"/>
    </location>
</feature>
<evidence type="ECO:0000313" key="3">
    <source>
        <dbReference type="Proteomes" id="UP000596742"/>
    </source>
</evidence>
<dbReference type="Proteomes" id="UP000596742">
    <property type="component" value="Unassembled WGS sequence"/>
</dbReference>
<proteinExistence type="predicted"/>
<evidence type="ECO:0000313" key="2">
    <source>
        <dbReference type="EMBL" id="VDI47606.1"/>
    </source>
</evidence>
<accession>A0A8B6FC92</accession>
<keyword evidence="3" id="KW-1185">Reference proteome</keyword>
<sequence length="109" mass="11941">MTTFGENYDRIGESPPGKDLSSNQTVEKSGGQDGGSSPNSPEKGPAKPLSTAWETAIGAATASTMTRKRANARKQQTQNVRPQRALFCLTLNNSMRKLCIRVVEWRYPL</sequence>
<protein>
    <submittedName>
        <fullName evidence="2">Uncharacterized protein</fullName>
    </submittedName>
</protein>
<dbReference type="EMBL" id="UYJE01006627">
    <property type="protein sequence ID" value="VDI47606.1"/>
    <property type="molecule type" value="Genomic_DNA"/>
</dbReference>
<gene>
    <name evidence="2" type="ORF">MGAL_10B018424</name>
</gene>
<evidence type="ECO:0000256" key="1">
    <source>
        <dbReference type="SAM" id="MobiDB-lite"/>
    </source>
</evidence>
<dbReference type="AlphaFoldDB" id="A0A8B6FC92"/>
<comment type="caution">
    <text evidence="2">The sequence shown here is derived from an EMBL/GenBank/DDBJ whole genome shotgun (WGS) entry which is preliminary data.</text>
</comment>